<name>F8PWI4_SERL3</name>
<feature type="compositionally biased region" description="Basic residues" evidence="1">
    <location>
        <begin position="279"/>
        <end position="291"/>
    </location>
</feature>
<proteinExistence type="predicted"/>
<feature type="region of interest" description="Disordered" evidence="1">
    <location>
        <begin position="350"/>
        <end position="369"/>
    </location>
</feature>
<feature type="compositionally biased region" description="Pro residues" evidence="1">
    <location>
        <begin position="594"/>
        <end position="603"/>
    </location>
</feature>
<dbReference type="OMA" id="WHHDGPY"/>
<dbReference type="OrthoDB" id="2684446at2759"/>
<dbReference type="AlphaFoldDB" id="F8PWI4"/>
<feature type="compositionally biased region" description="Basic residues" evidence="1">
    <location>
        <begin position="709"/>
        <end position="721"/>
    </location>
</feature>
<protein>
    <submittedName>
        <fullName evidence="2">Uncharacterized protein</fullName>
    </submittedName>
</protein>
<feature type="compositionally biased region" description="Basic and acidic residues" evidence="1">
    <location>
        <begin position="695"/>
        <end position="708"/>
    </location>
</feature>
<dbReference type="HOGENOM" id="CLU_380846_0_0_1"/>
<accession>F8PWI4</accession>
<evidence type="ECO:0000313" key="2">
    <source>
        <dbReference type="EMBL" id="EGO00308.1"/>
    </source>
</evidence>
<feature type="compositionally biased region" description="Basic and acidic residues" evidence="1">
    <location>
        <begin position="95"/>
        <end position="104"/>
    </location>
</feature>
<gene>
    <name evidence="2" type="ORF">SERLA73DRAFT_73027</name>
</gene>
<sequence>MAWGIFYRHPQQSSWDHAPSTVHDDRSLGFIKQYGHDATLPSGSPDSSKSAYPSASQQYPPGLSYASHSPPFAGQTAQSPSSMMSPASTPAFRRPLSDSFRDDPAFSADPTLHPFFPLTAAASYRQVPSKSPMQVPVALSPPVNPPTPSPPPSPNRATIGDESASIHEDQLERAYPSSSEYTESHTTLSLSAFTHDTFSSSSALTSPQSEKPSLPSFFSPPPAYEAEISLPLNDPPPMDRPAVVRNVSAPAVRQEMREDPPPRSATAPIHADGSNRAGIGRRGHPVQHHPNWRALDRIDELDESDPFGGWHHRGPYEAIGSNLAELGPPHKYDDTGILGGDLQKLYLRKTSRGPSKQRRIKPPRVDPPKPGVFHGLSLNLRPGQILPRRVTYDTRPGVSFSAEPFSDDQILHAGAQPTNGSPSRPEHSRSRSVPVVKNRAMHAPTSNPRVPRYDQVTRGTDPPHLHQVADYSHPGNSAPTNRHHAPADDRQSPTNYVGHQEWDQNRKSSRPVVMTPQSTSSAEELMYVTDRPLPPPPPKASHHSPPIQSNSTAQGNTFGGSNTAYNSKTSLPPSLRSGPPKVRHLPKHLVMPTPLQPPPPPLPQADYQHAQRPPFHHQQRYQQHEHAYSHGPPHNPSTYPDQFPPPTQEIPQMVPESRRLRKRSGIYPPNTPLPFVVPLSSTNSIPLIAGSGSKKAKETEKANLFKEGSHRRKLSKRRNDI</sequence>
<feature type="compositionally biased region" description="Low complexity" evidence="1">
    <location>
        <begin position="75"/>
        <end position="91"/>
    </location>
</feature>
<dbReference type="InParanoid" id="F8PWI4"/>
<evidence type="ECO:0000256" key="1">
    <source>
        <dbReference type="SAM" id="MobiDB-lite"/>
    </source>
</evidence>
<dbReference type="STRING" id="936435.F8PWI4"/>
<feature type="compositionally biased region" description="Polar residues" evidence="1">
    <location>
        <begin position="176"/>
        <end position="211"/>
    </location>
</feature>
<dbReference type="Proteomes" id="UP000008063">
    <property type="component" value="Unassembled WGS sequence"/>
</dbReference>
<feature type="region of interest" description="Disordered" evidence="1">
    <location>
        <begin position="687"/>
        <end position="721"/>
    </location>
</feature>
<evidence type="ECO:0000313" key="3">
    <source>
        <dbReference type="Proteomes" id="UP000008063"/>
    </source>
</evidence>
<keyword evidence="3" id="KW-1185">Reference proteome</keyword>
<feature type="compositionally biased region" description="Basic residues" evidence="1">
    <location>
        <begin position="350"/>
        <end position="362"/>
    </location>
</feature>
<feature type="compositionally biased region" description="Polar residues" evidence="1">
    <location>
        <begin position="41"/>
        <end position="59"/>
    </location>
</feature>
<feature type="compositionally biased region" description="Polar residues" evidence="1">
    <location>
        <begin position="547"/>
        <end position="572"/>
    </location>
</feature>
<organism evidence="3">
    <name type="scientific">Serpula lacrymans var. lacrymans (strain S7.3)</name>
    <name type="common">Dry rot fungus</name>
    <dbReference type="NCBI Taxonomy" id="936435"/>
    <lineage>
        <taxon>Eukaryota</taxon>
        <taxon>Fungi</taxon>
        <taxon>Dikarya</taxon>
        <taxon>Basidiomycota</taxon>
        <taxon>Agaricomycotina</taxon>
        <taxon>Agaricomycetes</taxon>
        <taxon>Agaricomycetidae</taxon>
        <taxon>Boletales</taxon>
        <taxon>Coniophorineae</taxon>
        <taxon>Serpulaceae</taxon>
        <taxon>Serpula</taxon>
    </lineage>
</organism>
<feature type="region of interest" description="Disordered" evidence="1">
    <location>
        <begin position="397"/>
        <end position="650"/>
    </location>
</feature>
<feature type="region of interest" description="Disordered" evidence="1">
    <location>
        <begin position="126"/>
        <end position="291"/>
    </location>
</feature>
<feature type="compositionally biased region" description="Pro residues" evidence="1">
    <location>
        <begin position="142"/>
        <end position="154"/>
    </location>
</feature>
<feature type="region of interest" description="Disordered" evidence="1">
    <location>
        <begin position="33"/>
        <end position="108"/>
    </location>
</feature>
<reference evidence="3" key="1">
    <citation type="journal article" date="2011" name="Science">
        <title>The plant cell wall-decomposing machinery underlies the functional diversity of forest fungi.</title>
        <authorList>
            <person name="Eastwood D.C."/>
            <person name="Floudas D."/>
            <person name="Binder M."/>
            <person name="Majcherczyk A."/>
            <person name="Schneider P."/>
            <person name="Aerts A."/>
            <person name="Asiegbu F.O."/>
            <person name="Baker S.E."/>
            <person name="Barry K."/>
            <person name="Bendiksby M."/>
            <person name="Blumentritt M."/>
            <person name="Coutinho P.M."/>
            <person name="Cullen D."/>
            <person name="de Vries R.P."/>
            <person name="Gathman A."/>
            <person name="Goodell B."/>
            <person name="Henrissat B."/>
            <person name="Ihrmark K."/>
            <person name="Kauserud H."/>
            <person name="Kohler A."/>
            <person name="LaButti K."/>
            <person name="Lapidus A."/>
            <person name="Lavin J.L."/>
            <person name="Lee Y.-H."/>
            <person name="Lindquist E."/>
            <person name="Lilly W."/>
            <person name="Lucas S."/>
            <person name="Morin E."/>
            <person name="Murat C."/>
            <person name="Oguiza J.A."/>
            <person name="Park J."/>
            <person name="Pisabarro A.G."/>
            <person name="Riley R."/>
            <person name="Rosling A."/>
            <person name="Salamov A."/>
            <person name="Schmidt O."/>
            <person name="Schmutz J."/>
            <person name="Skrede I."/>
            <person name="Stenlid J."/>
            <person name="Wiebenga A."/>
            <person name="Xie X."/>
            <person name="Kuees U."/>
            <person name="Hibbett D.S."/>
            <person name="Hoffmeister D."/>
            <person name="Hoegberg N."/>
            <person name="Martin F."/>
            <person name="Grigoriev I.V."/>
            <person name="Watkinson S.C."/>
        </authorList>
    </citation>
    <scope>NUCLEOTIDE SEQUENCE [LARGE SCALE GENOMIC DNA]</scope>
    <source>
        <strain evidence="3">strain S7.3</strain>
    </source>
</reference>
<dbReference type="EMBL" id="GL945479">
    <property type="protein sequence ID" value="EGO00308.1"/>
    <property type="molecule type" value="Genomic_DNA"/>
</dbReference>